<gene>
    <name evidence="2" type="primary">fumC</name>
    <name evidence="2" type="ORF">ENJ15_07925</name>
</gene>
<dbReference type="GO" id="GO:0004333">
    <property type="term" value="F:fumarate hydratase activity"/>
    <property type="evidence" value="ECO:0007669"/>
    <property type="project" value="UniProtKB-EC"/>
</dbReference>
<dbReference type="Proteomes" id="UP000885771">
    <property type="component" value="Unassembled WGS sequence"/>
</dbReference>
<dbReference type="PANTHER" id="PTHR11444:SF1">
    <property type="entry name" value="FUMARATE HYDRATASE, MITOCHONDRIAL"/>
    <property type="match status" value="1"/>
</dbReference>
<dbReference type="InterPro" id="IPR022761">
    <property type="entry name" value="Fumarate_lyase_N"/>
</dbReference>
<dbReference type="Gene3D" id="1.10.275.10">
    <property type="entry name" value="Fumarase/aspartase (N-terminal domain)"/>
    <property type="match status" value="1"/>
</dbReference>
<dbReference type="Pfam" id="PF00206">
    <property type="entry name" value="Lyase_1"/>
    <property type="match status" value="1"/>
</dbReference>
<evidence type="ECO:0000313" key="2">
    <source>
        <dbReference type="EMBL" id="HHM02930.1"/>
    </source>
</evidence>
<dbReference type="FunFam" id="1.10.275.10:FF:000001">
    <property type="entry name" value="Fumarate hydratase, mitochondrial"/>
    <property type="match status" value="1"/>
</dbReference>
<dbReference type="AlphaFoldDB" id="A0A7V5RR58"/>
<proteinExistence type="predicted"/>
<dbReference type="PANTHER" id="PTHR11444">
    <property type="entry name" value="ASPARTATEAMMONIA/ARGININOSUCCINATE/ADENYLOSUCCINATE LYASE"/>
    <property type="match status" value="1"/>
</dbReference>
<dbReference type="EC" id="4.2.1.2" evidence="2"/>
<feature type="non-terminal residue" evidence="2">
    <location>
        <position position="164"/>
    </location>
</feature>
<dbReference type="InterPro" id="IPR024083">
    <property type="entry name" value="Fumarase/histidase_N"/>
</dbReference>
<dbReference type="InterPro" id="IPR005677">
    <property type="entry name" value="Fum_hydII"/>
</dbReference>
<name>A0A7V5RR58_CALAY</name>
<evidence type="ECO:0000259" key="1">
    <source>
        <dbReference type="Pfam" id="PF00206"/>
    </source>
</evidence>
<dbReference type="GO" id="GO:0006108">
    <property type="term" value="P:malate metabolic process"/>
    <property type="evidence" value="ECO:0007669"/>
    <property type="project" value="TreeGrafter"/>
</dbReference>
<protein>
    <submittedName>
        <fullName evidence="2">Class II fumarate hydratase</fullName>
        <ecNumber evidence="2">4.2.1.2</ecNumber>
    </submittedName>
</protein>
<feature type="domain" description="Fumarate lyase N-terminal" evidence="1">
    <location>
        <begin position="12"/>
        <end position="162"/>
    </location>
</feature>
<dbReference type="GO" id="GO:0006099">
    <property type="term" value="P:tricarboxylic acid cycle"/>
    <property type="evidence" value="ECO:0007669"/>
    <property type="project" value="TreeGrafter"/>
</dbReference>
<dbReference type="EMBL" id="DRLI01000305">
    <property type="protein sequence ID" value="HHM02930.1"/>
    <property type="molecule type" value="Genomic_DNA"/>
</dbReference>
<sequence length="164" mass="18018">MRKEKDALGPVLVPEDKYFGAQTQRASENFKIGREYFPAEMIRAHATVKKAAARVNSAISGLDKKIAETIEKAADEVIAGKLDEHFPLVIWQSGSATQFNMNVNEVIANRAIEMLGGQMGTKSPVHPNDHVNMSQSTNDTIPTSMHIATVTAIREKLLPAIDYL</sequence>
<organism evidence="2">
    <name type="scientific">Caldithrix abyssi</name>
    <dbReference type="NCBI Taxonomy" id="187145"/>
    <lineage>
        <taxon>Bacteria</taxon>
        <taxon>Pseudomonadati</taxon>
        <taxon>Calditrichota</taxon>
        <taxon>Calditrichia</taxon>
        <taxon>Calditrichales</taxon>
        <taxon>Calditrichaceae</taxon>
        <taxon>Caldithrix</taxon>
    </lineage>
</organism>
<dbReference type="InterPro" id="IPR008948">
    <property type="entry name" value="L-Aspartase-like"/>
</dbReference>
<dbReference type="SUPFAM" id="SSF48557">
    <property type="entry name" value="L-aspartase-like"/>
    <property type="match status" value="1"/>
</dbReference>
<dbReference type="GO" id="GO:0006106">
    <property type="term" value="P:fumarate metabolic process"/>
    <property type="evidence" value="ECO:0007669"/>
    <property type="project" value="InterPro"/>
</dbReference>
<keyword evidence="2" id="KW-0456">Lyase</keyword>
<accession>A0A7V5RR58</accession>
<reference evidence="2" key="1">
    <citation type="journal article" date="2020" name="mSystems">
        <title>Genome- and Community-Level Interaction Insights into Carbon Utilization and Element Cycling Functions of Hydrothermarchaeota in Hydrothermal Sediment.</title>
        <authorList>
            <person name="Zhou Z."/>
            <person name="Liu Y."/>
            <person name="Xu W."/>
            <person name="Pan J."/>
            <person name="Luo Z.H."/>
            <person name="Li M."/>
        </authorList>
    </citation>
    <scope>NUCLEOTIDE SEQUENCE [LARGE SCALE GENOMIC DNA]</scope>
    <source>
        <strain evidence="2">HyVt-460</strain>
    </source>
</reference>
<comment type="caution">
    <text evidence="2">The sequence shown here is derived from an EMBL/GenBank/DDBJ whole genome shotgun (WGS) entry which is preliminary data.</text>
</comment>